<feature type="region of interest" description="Disordered" evidence="1">
    <location>
        <begin position="340"/>
        <end position="359"/>
    </location>
</feature>
<feature type="compositionally biased region" description="Low complexity" evidence="1">
    <location>
        <begin position="132"/>
        <end position="153"/>
    </location>
</feature>
<feature type="compositionally biased region" description="Basic and acidic residues" evidence="1">
    <location>
        <begin position="270"/>
        <end position="289"/>
    </location>
</feature>
<evidence type="ECO:0000313" key="3">
    <source>
        <dbReference type="Proteomes" id="UP000799438"/>
    </source>
</evidence>
<gene>
    <name evidence="2" type="ORF">K452DRAFT_288811</name>
</gene>
<proteinExistence type="predicted"/>
<name>A0A6A6BCW0_9PEZI</name>
<protein>
    <submittedName>
        <fullName evidence="2">Uncharacterized protein</fullName>
    </submittedName>
</protein>
<feature type="compositionally biased region" description="Polar residues" evidence="1">
    <location>
        <begin position="185"/>
        <end position="195"/>
    </location>
</feature>
<feature type="compositionally biased region" description="Polar residues" evidence="1">
    <location>
        <begin position="205"/>
        <end position="224"/>
    </location>
</feature>
<dbReference type="RefSeq" id="XP_033396440.1">
    <property type="nucleotide sequence ID" value="XM_033540731.1"/>
</dbReference>
<evidence type="ECO:0000313" key="2">
    <source>
        <dbReference type="EMBL" id="KAF2140727.1"/>
    </source>
</evidence>
<feature type="compositionally biased region" description="Low complexity" evidence="1">
    <location>
        <begin position="290"/>
        <end position="308"/>
    </location>
</feature>
<evidence type="ECO:0000256" key="1">
    <source>
        <dbReference type="SAM" id="MobiDB-lite"/>
    </source>
</evidence>
<sequence length="359" mass="38120">MSTSSPHLLDAMQAMLNGALLEVGRSMKNPARANLNFATAQGLHGPKYNNVNLSGSWERFNALADELGAELARAQAVLRRDLAVRRAERELREAAEREQLRQAQELDVTMEEVDQVKLGPAPDDDVDMADGPPQQQQQPKPAAAKPVAPAPAAAAPPKPPAIQTNTTAAAAPATATSTDDLFGPTPTTASMNNPDFDSMFDDLTAGNNDTANSATGGDQSTTADNGDLDFALLPGLESYANSGDNGGAAQQQQPADAAAGMDLGALDASNKQDEQKAAEDEEKKKKQAEEQAQQQQQQQQEEPQQTQPAEDEVQSQEFDPNAFTGESTFDELFNYGDFDMGDSAGGGTETTFDDSFFGI</sequence>
<dbReference type="EMBL" id="ML995489">
    <property type="protein sequence ID" value="KAF2140727.1"/>
    <property type="molecule type" value="Genomic_DNA"/>
</dbReference>
<accession>A0A6A6BCW0</accession>
<dbReference type="OrthoDB" id="5409998at2759"/>
<organism evidence="2 3">
    <name type="scientific">Aplosporella prunicola CBS 121167</name>
    <dbReference type="NCBI Taxonomy" id="1176127"/>
    <lineage>
        <taxon>Eukaryota</taxon>
        <taxon>Fungi</taxon>
        <taxon>Dikarya</taxon>
        <taxon>Ascomycota</taxon>
        <taxon>Pezizomycotina</taxon>
        <taxon>Dothideomycetes</taxon>
        <taxon>Dothideomycetes incertae sedis</taxon>
        <taxon>Botryosphaeriales</taxon>
        <taxon>Aplosporellaceae</taxon>
        <taxon>Aplosporella</taxon>
    </lineage>
</organism>
<reference evidence="2" key="1">
    <citation type="journal article" date="2020" name="Stud. Mycol.">
        <title>101 Dothideomycetes genomes: a test case for predicting lifestyles and emergence of pathogens.</title>
        <authorList>
            <person name="Haridas S."/>
            <person name="Albert R."/>
            <person name="Binder M."/>
            <person name="Bloem J."/>
            <person name="Labutti K."/>
            <person name="Salamov A."/>
            <person name="Andreopoulos B."/>
            <person name="Baker S."/>
            <person name="Barry K."/>
            <person name="Bills G."/>
            <person name="Bluhm B."/>
            <person name="Cannon C."/>
            <person name="Castanera R."/>
            <person name="Culley D."/>
            <person name="Daum C."/>
            <person name="Ezra D."/>
            <person name="Gonzalez J."/>
            <person name="Henrissat B."/>
            <person name="Kuo A."/>
            <person name="Liang C."/>
            <person name="Lipzen A."/>
            <person name="Lutzoni F."/>
            <person name="Magnuson J."/>
            <person name="Mondo S."/>
            <person name="Nolan M."/>
            <person name="Ohm R."/>
            <person name="Pangilinan J."/>
            <person name="Park H.-J."/>
            <person name="Ramirez L."/>
            <person name="Alfaro M."/>
            <person name="Sun H."/>
            <person name="Tritt A."/>
            <person name="Yoshinaga Y."/>
            <person name="Zwiers L.-H."/>
            <person name="Turgeon B."/>
            <person name="Goodwin S."/>
            <person name="Spatafora J."/>
            <person name="Crous P."/>
            <person name="Grigoriev I."/>
        </authorList>
    </citation>
    <scope>NUCLEOTIDE SEQUENCE</scope>
    <source>
        <strain evidence="2">CBS 121167</strain>
    </source>
</reference>
<feature type="region of interest" description="Disordered" evidence="1">
    <location>
        <begin position="118"/>
        <end position="334"/>
    </location>
</feature>
<feature type="compositionally biased region" description="Low complexity" evidence="1">
    <location>
        <begin position="164"/>
        <end position="178"/>
    </location>
</feature>
<dbReference type="AlphaFoldDB" id="A0A6A6BCW0"/>
<keyword evidence="3" id="KW-1185">Reference proteome</keyword>
<feature type="compositionally biased region" description="Low complexity" evidence="1">
    <location>
        <begin position="240"/>
        <end position="268"/>
    </location>
</feature>
<dbReference type="Proteomes" id="UP000799438">
    <property type="component" value="Unassembled WGS sequence"/>
</dbReference>
<dbReference type="GeneID" id="54298227"/>